<organism evidence="1 2">
    <name type="scientific">Enterobacteria phage SEGD1</name>
    <dbReference type="NCBI Taxonomy" id="1805456"/>
    <lineage>
        <taxon>Viruses</taxon>
        <taxon>Duplodnaviria</taxon>
        <taxon>Heunggongvirae</taxon>
        <taxon>Uroviricota</taxon>
        <taxon>Caudoviricetes</taxon>
        <taxon>Chimalliviridae</taxon>
        <taxon>Seoulvirus</taxon>
        <taxon>Seoulvirus SPN3US</taxon>
    </lineage>
</organism>
<evidence type="ECO:0000313" key="1">
    <source>
        <dbReference type="EMBL" id="AMR59784.1"/>
    </source>
</evidence>
<dbReference type="EMBL" id="KU726251">
    <property type="protein sequence ID" value="AMR59784.1"/>
    <property type="molecule type" value="Genomic_DNA"/>
</dbReference>
<evidence type="ECO:0000313" key="2">
    <source>
        <dbReference type="Proteomes" id="UP000223976"/>
    </source>
</evidence>
<sequence length="110" mass="12771">MKTKRTSVVFQQGRARLYKGKKLIGTFEYQENQLIVDVIILGLAAKWSPLKRTLAKRAMEKLRRDQIKAFNKPFPLEAYRVQPRCAHITTSPMIAKLDVTDLREMLTVRP</sequence>
<protein>
    <submittedName>
        <fullName evidence="1">Uncharacterized protein</fullName>
    </submittedName>
</protein>
<dbReference type="Proteomes" id="UP000223976">
    <property type="component" value="Segment"/>
</dbReference>
<accession>A0A142IIJ6</accession>
<gene>
    <name evidence="1" type="ORF">SEGD1_137</name>
</gene>
<reference evidence="1 2" key="1">
    <citation type="submission" date="2016-02" db="EMBL/GenBank/DDBJ databases">
        <title>Complete genome sequence of a polyvalent bacteriophage, SEGD1, simultaneously inhibiting both Salmonella enterica and Escherichia coli O157:H7.</title>
        <authorList>
            <person name="Fan J."/>
            <person name="Ma J."/>
        </authorList>
    </citation>
    <scope>NUCLEOTIDE SEQUENCE [LARGE SCALE GENOMIC DNA]</scope>
</reference>
<name>A0A142IIJ6_9CAUD</name>
<proteinExistence type="predicted"/>